<gene>
    <name evidence="1" type="ORF">LCGC14_3003680</name>
</gene>
<accession>A0A0F8XMW6</accession>
<protein>
    <submittedName>
        <fullName evidence="1">Uncharacterized protein</fullName>
    </submittedName>
</protein>
<feature type="non-terminal residue" evidence="1">
    <location>
        <position position="67"/>
    </location>
</feature>
<dbReference type="EMBL" id="LAZR01061962">
    <property type="protein sequence ID" value="KKK62505.1"/>
    <property type="molecule type" value="Genomic_DNA"/>
</dbReference>
<comment type="caution">
    <text evidence="1">The sequence shown here is derived from an EMBL/GenBank/DDBJ whole genome shotgun (WGS) entry which is preliminary data.</text>
</comment>
<proteinExistence type="predicted"/>
<dbReference type="AlphaFoldDB" id="A0A0F8XMW6"/>
<evidence type="ECO:0000313" key="1">
    <source>
        <dbReference type="EMBL" id="KKK62505.1"/>
    </source>
</evidence>
<name>A0A0F8XMW6_9ZZZZ</name>
<sequence>MANSIDILSIQQKFIDAGYQWEEHIFNDGMSDNCSIHFTEDTSPGYFLKRCLGDFGWGRYSRKSCWQ</sequence>
<reference evidence="1" key="1">
    <citation type="journal article" date="2015" name="Nature">
        <title>Complex archaea that bridge the gap between prokaryotes and eukaryotes.</title>
        <authorList>
            <person name="Spang A."/>
            <person name="Saw J.H."/>
            <person name="Jorgensen S.L."/>
            <person name="Zaremba-Niedzwiedzka K."/>
            <person name="Martijn J."/>
            <person name="Lind A.E."/>
            <person name="van Eijk R."/>
            <person name="Schleper C."/>
            <person name="Guy L."/>
            <person name="Ettema T.J."/>
        </authorList>
    </citation>
    <scope>NUCLEOTIDE SEQUENCE</scope>
</reference>
<organism evidence="1">
    <name type="scientific">marine sediment metagenome</name>
    <dbReference type="NCBI Taxonomy" id="412755"/>
    <lineage>
        <taxon>unclassified sequences</taxon>
        <taxon>metagenomes</taxon>
        <taxon>ecological metagenomes</taxon>
    </lineage>
</organism>